<dbReference type="Proteomes" id="UP000241546">
    <property type="component" value="Unassembled WGS sequence"/>
</dbReference>
<accession>A0A2T4B0W7</accession>
<dbReference type="OrthoDB" id="10531252at2759"/>
<protein>
    <submittedName>
        <fullName evidence="2">Uncharacterized protein</fullName>
    </submittedName>
</protein>
<dbReference type="EMBL" id="KZ680221">
    <property type="protein sequence ID" value="PTB62965.1"/>
    <property type="molecule type" value="Genomic_DNA"/>
</dbReference>
<evidence type="ECO:0000256" key="1">
    <source>
        <dbReference type="SAM" id="MobiDB-lite"/>
    </source>
</evidence>
<evidence type="ECO:0000313" key="2">
    <source>
        <dbReference type="EMBL" id="PTB62965.1"/>
    </source>
</evidence>
<feature type="compositionally biased region" description="Basic and acidic residues" evidence="1">
    <location>
        <begin position="83"/>
        <end position="100"/>
    </location>
</feature>
<evidence type="ECO:0000313" key="3">
    <source>
        <dbReference type="Proteomes" id="UP000241546"/>
    </source>
</evidence>
<organism evidence="2 3">
    <name type="scientific">Trichoderma citrinoviride</name>
    <dbReference type="NCBI Taxonomy" id="58853"/>
    <lineage>
        <taxon>Eukaryota</taxon>
        <taxon>Fungi</taxon>
        <taxon>Dikarya</taxon>
        <taxon>Ascomycota</taxon>
        <taxon>Pezizomycotina</taxon>
        <taxon>Sordariomycetes</taxon>
        <taxon>Hypocreomycetidae</taxon>
        <taxon>Hypocreales</taxon>
        <taxon>Hypocreaceae</taxon>
        <taxon>Trichoderma</taxon>
    </lineage>
</organism>
<reference evidence="3" key="1">
    <citation type="submission" date="2016-07" db="EMBL/GenBank/DDBJ databases">
        <title>Multiple horizontal gene transfer events from other fungi enriched the ability of initially mycotrophic Trichoderma (Ascomycota) to feed on dead plant biomass.</title>
        <authorList>
            <consortium name="DOE Joint Genome Institute"/>
            <person name="Atanasova L."/>
            <person name="Chenthamara K."/>
            <person name="Zhang J."/>
            <person name="Grujic M."/>
            <person name="Henrissat B."/>
            <person name="Kuo A."/>
            <person name="Aerts A."/>
            <person name="Salamov A."/>
            <person name="Lipzen A."/>
            <person name="Labutti K."/>
            <person name="Barry K."/>
            <person name="Miao Y."/>
            <person name="Rahimi M.J."/>
            <person name="Shen Q."/>
            <person name="Grigoriev I.V."/>
            <person name="Kubicek C.P."/>
            <person name="Druzhinina I.S."/>
        </authorList>
    </citation>
    <scope>NUCLEOTIDE SEQUENCE [LARGE SCALE GENOMIC DNA]</scope>
    <source>
        <strain evidence="3">TUCIM 6016</strain>
    </source>
</reference>
<feature type="compositionally biased region" description="Polar residues" evidence="1">
    <location>
        <begin position="24"/>
        <end position="35"/>
    </location>
</feature>
<keyword evidence="3" id="KW-1185">Reference proteome</keyword>
<dbReference type="AlphaFoldDB" id="A0A2T4B0W7"/>
<dbReference type="GeneID" id="36602586"/>
<dbReference type="RefSeq" id="XP_024746285.1">
    <property type="nucleotide sequence ID" value="XM_024894468.1"/>
</dbReference>
<proteinExistence type="predicted"/>
<sequence>MDSLYPTTIPLESGSNRPIRGPYSSVTNAVHNPQLDSLPKDGEWPPVPESEPSTGASDASGEQDGLSRQDIQAPTAVSPDLASQKHEAGPANRDPAHFDGKGNSSSGSACLPAGESSNGPAKPIDAELEVSHMAPWVDDSLGGLKKK</sequence>
<feature type="region of interest" description="Disordered" evidence="1">
    <location>
        <begin position="1"/>
        <end position="147"/>
    </location>
</feature>
<name>A0A2T4B0W7_9HYPO</name>
<gene>
    <name evidence="2" type="ORF">BBK36DRAFT_1162744</name>
</gene>